<keyword evidence="1" id="KW-0489">Methyltransferase</keyword>
<comment type="caution">
    <text evidence="6">The sequence shown here is derived from an EMBL/GenBank/DDBJ whole genome shotgun (WGS) entry which is preliminary data.</text>
</comment>
<gene>
    <name evidence="6" type="ORF">GCM10018781_34250</name>
</gene>
<dbReference type="GO" id="GO:0035657">
    <property type="term" value="C:eRF1 methyltransferase complex"/>
    <property type="evidence" value="ECO:0007669"/>
    <property type="project" value="TreeGrafter"/>
</dbReference>
<dbReference type="InterPro" id="IPR052190">
    <property type="entry name" value="Euk-Arch_PrmC-MTase"/>
</dbReference>
<dbReference type="GeneID" id="95353849"/>
<dbReference type="Proteomes" id="UP000617734">
    <property type="component" value="Unassembled WGS sequence"/>
</dbReference>
<evidence type="ECO:0000259" key="5">
    <source>
        <dbReference type="Pfam" id="PF13649"/>
    </source>
</evidence>
<dbReference type="GO" id="GO:0008757">
    <property type="term" value="F:S-adenosylmethionine-dependent methyltransferase activity"/>
    <property type="evidence" value="ECO:0007669"/>
    <property type="project" value="TreeGrafter"/>
</dbReference>
<dbReference type="InterPro" id="IPR029063">
    <property type="entry name" value="SAM-dependent_MTases_sf"/>
</dbReference>
<evidence type="ECO:0000256" key="1">
    <source>
        <dbReference type="ARBA" id="ARBA00022603"/>
    </source>
</evidence>
<dbReference type="PANTHER" id="PTHR45875">
    <property type="entry name" value="METHYLTRANSFERASE N6AMT1"/>
    <property type="match status" value="1"/>
</dbReference>
<feature type="region of interest" description="Disordered" evidence="4">
    <location>
        <begin position="1"/>
        <end position="24"/>
    </location>
</feature>
<dbReference type="SUPFAM" id="SSF53335">
    <property type="entry name" value="S-adenosyl-L-methionine-dependent methyltransferases"/>
    <property type="match status" value="1"/>
</dbReference>
<evidence type="ECO:0000313" key="6">
    <source>
        <dbReference type="EMBL" id="GHH72039.1"/>
    </source>
</evidence>
<feature type="compositionally biased region" description="Basic and acidic residues" evidence="4">
    <location>
        <begin position="13"/>
        <end position="23"/>
    </location>
</feature>
<evidence type="ECO:0000313" key="7">
    <source>
        <dbReference type="Proteomes" id="UP000617734"/>
    </source>
</evidence>
<dbReference type="PANTHER" id="PTHR45875:SF1">
    <property type="entry name" value="METHYLTRANSFERASE N6AMT1"/>
    <property type="match status" value="1"/>
</dbReference>
<reference evidence="6" key="1">
    <citation type="journal article" date="2014" name="Int. J. Syst. Evol. Microbiol.">
        <title>Complete genome sequence of Corynebacterium casei LMG S-19264T (=DSM 44701T), isolated from a smear-ripened cheese.</title>
        <authorList>
            <consortium name="US DOE Joint Genome Institute (JGI-PGF)"/>
            <person name="Walter F."/>
            <person name="Albersmeier A."/>
            <person name="Kalinowski J."/>
            <person name="Ruckert C."/>
        </authorList>
    </citation>
    <scope>NUCLEOTIDE SEQUENCE</scope>
    <source>
        <strain evidence="6">JCM 4646</strain>
    </source>
</reference>
<dbReference type="Pfam" id="PF13649">
    <property type="entry name" value="Methyltransf_25"/>
    <property type="match status" value="1"/>
</dbReference>
<keyword evidence="3" id="KW-0949">S-adenosyl-L-methionine</keyword>
<dbReference type="RefSeq" id="WP_190211710.1">
    <property type="nucleotide sequence ID" value="NZ_BNBO01000017.1"/>
</dbReference>
<proteinExistence type="predicted"/>
<accession>A0A919KTI8</accession>
<dbReference type="AlphaFoldDB" id="A0A919KTI8"/>
<dbReference type="EMBL" id="BNBO01000017">
    <property type="protein sequence ID" value="GHH72039.1"/>
    <property type="molecule type" value="Genomic_DNA"/>
</dbReference>
<dbReference type="GO" id="GO:0032259">
    <property type="term" value="P:methylation"/>
    <property type="evidence" value="ECO:0007669"/>
    <property type="project" value="UniProtKB-KW"/>
</dbReference>
<protein>
    <recommendedName>
        <fullName evidence="5">Methyltransferase domain-containing protein</fullName>
    </recommendedName>
</protein>
<dbReference type="CDD" id="cd02440">
    <property type="entry name" value="AdoMet_MTases"/>
    <property type="match status" value="1"/>
</dbReference>
<evidence type="ECO:0000256" key="4">
    <source>
        <dbReference type="SAM" id="MobiDB-lite"/>
    </source>
</evidence>
<feature type="domain" description="Methyltransferase" evidence="5">
    <location>
        <begin position="71"/>
        <end position="144"/>
    </location>
</feature>
<name>A0A919KTI8_9ACTN</name>
<dbReference type="InterPro" id="IPR041698">
    <property type="entry name" value="Methyltransf_25"/>
</dbReference>
<sequence length="235" mass="26163">MPEIQSYMRSLRRSHEARTRADRPSSFTLRGREWDLLDDVFAPIYSPSTGVALDFLGWSEPVEVPRSGSFLEVGCGTGVIAVTAALAGCDRVVATDINPQAAANARLNADRHGVAERFRAVQGDLFEAVPAEERFDLVFWSSNYVLAPSGYRYRSMHERAYVDTGYAAHRRFLDQATGWLTPDGAALLHFSSRGDLAELRRAAEETGRELRELHRVVVQEGQDEVDHMLLQVLAA</sequence>
<reference evidence="6" key="2">
    <citation type="submission" date="2020-09" db="EMBL/GenBank/DDBJ databases">
        <authorList>
            <person name="Sun Q."/>
            <person name="Ohkuma M."/>
        </authorList>
    </citation>
    <scope>NUCLEOTIDE SEQUENCE</scope>
    <source>
        <strain evidence="6">JCM 4646</strain>
    </source>
</reference>
<dbReference type="GO" id="GO:0008276">
    <property type="term" value="F:protein methyltransferase activity"/>
    <property type="evidence" value="ECO:0007669"/>
    <property type="project" value="TreeGrafter"/>
</dbReference>
<evidence type="ECO:0000256" key="2">
    <source>
        <dbReference type="ARBA" id="ARBA00022679"/>
    </source>
</evidence>
<evidence type="ECO:0000256" key="3">
    <source>
        <dbReference type="ARBA" id="ARBA00022691"/>
    </source>
</evidence>
<organism evidence="6 7">
    <name type="scientific">Kitasatospora indigofera</name>
    <dbReference type="NCBI Taxonomy" id="67307"/>
    <lineage>
        <taxon>Bacteria</taxon>
        <taxon>Bacillati</taxon>
        <taxon>Actinomycetota</taxon>
        <taxon>Actinomycetes</taxon>
        <taxon>Kitasatosporales</taxon>
        <taxon>Streptomycetaceae</taxon>
        <taxon>Kitasatospora</taxon>
    </lineage>
</organism>
<keyword evidence="7" id="KW-1185">Reference proteome</keyword>
<dbReference type="Gene3D" id="3.40.50.150">
    <property type="entry name" value="Vaccinia Virus protein VP39"/>
    <property type="match status" value="1"/>
</dbReference>
<keyword evidence="2" id="KW-0808">Transferase</keyword>